<keyword evidence="3" id="KW-1185">Reference proteome</keyword>
<organism evidence="2 3">
    <name type="scientific">Popillia japonica</name>
    <name type="common">Japanese beetle</name>
    <dbReference type="NCBI Taxonomy" id="7064"/>
    <lineage>
        <taxon>Eukaryota</taxon>
        <taxon>Metazoa</taxon>
        <taxon>Ecdysozoa</taxon>
        <taxon>Arthropoda</taxon>
        <taxon>Hexapoda</taxon>
        <taxon>Insecta</taxon>
        <taxon>Pterygota</taxon>
        <taxon>Neoptera</taxon>
        <taxon>Endopterygota</taxon>
        <taxon>Coleoptera</taxon>
        <taxon>Polyphaga</taxon>
        <taxon>Scarabaeiformia</taxon>
        <taxon>Scarabaeidae</taxon>
        <taxon>Rutelinae</taxon>
        <taxon>Popillia</taxon>
    </lineage>
</organism>
<sequence>MLVDCTINTADGNVQVHRPFSKKRKSTDLTSEKEATGQQKSMTSNFVRTRNDNSSLPESYRERCNTLYARDSFSIAFTHARVSSSFTSFSVGWTPATERQ</sequence>
<reference evidence="2 3" key="1">
    <citation type="journal article" date="2024" name="BMC Genomics">
        <title>De novo assembly and annotation of Popillia japonica's genome with initial clues to its potential as an invasive pest.</title>
        <authorList>
            <person name="Cucini C."/>
            <person name="Boschi S."/>
            <person name="Funari R."/>
            <person name="Cardaioli E."/>
            <person name="Iannotti N."/>
            <person name="Marturano G."/>
            <person name="Paoli F."/>
            <person name="Bruttini M."/>
            <person name="Carapelli A."/>
            <person name="Frati F."/>
            <person name="Nardi F."/>
        </authorList>
    </citation>
    <scope>NUCLEOTIDE SEQUENCE [LARGE SCALE GENOMIC DNA]</scope>
    <source>
        <strain evidence="2">DMR45628</strain>
    </source>
</reference>
<comment type="caution">
    <text evidence="2">The sequence shown here is derived from an EMBL/GenBank/DDBJ whole genome shotgun (WGS) entry which is preliminary data.</text>
</comment>
<evidence type="ECO:0000313" key="2">
    <source>
        <dbReference type="EMBL" id="KAK9732291.1"/>
    </source>
</evidence>
<dbReference type="AlphaFoldDB" id="A0AAW1LHJ1"/>
<proteinExistence type="predicted"/>
<feature type="compositionally biased region" description="Polar residues" evidence="1">
    <location>
        <begin position="36"/>
        <end position="57"/>
    </location>
</feature>
<protein>
    <submittedName>
        <fullName evidence="2">Uncharacterized protein</fullName>
    </submittedName>
</protein>
<gene>
    <name evidence="2" type="ORF">QE152_g12892</name>
</gene>
<accession>A0AAW1LHJ1</accession>
<dbReference type="Proteomes" id="UP001458880">
    <property type="component" value="Unassembled WGS sequence"/>
</dbReference>
<feature type="region of interest" description="Disordered" evidence="1">
    <location>
        <begin position="16"/>
        <end position="58"/>
    </location>
</feature>
<evidence type="ECO:0000313" key="3">
    <source>
        <dbReference type="Proteomes" id="UP001458880"/>
    </source>
</evidence>
<dbReference type="EMBL" id="JASPKY010000120">
    <property type="protein sequence ID" value="KAK9732291.1"/>
    <property type="molecule type" value="Genomic_DNA"/>
</dbReference>
<name>A0AAW1LHJ1_POPJA</name>
<feature type="compositionally biased region" description="Basic and acidic residues" evidence="1">
    <location>
        <begin position="26"/>
        <end position="35"/>
    </location>
</feature>
<evidence type="ECO:0000256" key="1">
    <source>
        <dbReference type="SAM" id="MobiDB-lite"/>
    </source>
</evidence>